<dbReference type="PRINTS" id="PR01273">
    <property type="entry name" value="INVTBRTCOLOR"/>
</dbReference>
<evidence type="ECO:0000256" key="8">
    <source>
        <dbReference type="ARBA" id="ARBA00023157"/>
    </source>
</evidence>
<evidence type="ECO:0000256" key="5">
    <source>
        <dbReference type="ARBA" id="ARBA00022525"/>
    </source>
</evidence>
<dbReference type="PIRSF" id="PIRSF036893">
    <property type="entry name" value="Lipocalin_ApoD"/>
    <property type="match status" value="1"/>
</dbReference>
<dbReference type="GO" id="GO:0006629">
    <property type="term" value="P:lipid metabolic process"/>
    <property type="evidence" value="ECO:0007669"/>
    <property type="project" value="TreeGrafter"/>
</dbReference>
<dbReference type="PANTHER" id="PTHR10612">
    <property type="entry name" value="APOLIPOPROTEIN D"/>
    <property type="match status" value="1"/>
</dbReference>
<feature type="chain" id="PRO_5013435840" description="Apolipoprotein D" evidence="10">
    <location>
        <begin position="20"/>
        <end position="191"/>
    </location>
</feature>
<evidence type="ECO:0000313" key="13">
    <source>
        <dbReference type="Proteomes" id="UP000095300"/>
    </source>
</evidence>
<evidence type="ECO:0000259" key="11">
    <source>
        <dbReference type="Pfam" id="PF08212"/>
    </source>
</evidence>
<dbReference type="Pfam" id="PF08212">
    <property type="entry name" value="Lipocalin_2"/>
    <property type="match status" value="1"/>
</dbReference>
<dbReference type="AlphaFoldDB" id="A0A1I8Q4I9"/>
<evidence type="ECO:0000256" key="1">
    <source>
        <dbReference type="ARBA" id="ARBA00004613"/>
    </source>
</evidence>
<dbReference type="CDD" id="cd19437">
    <property type="entry name" value="lipocalin_apoD-like"/>
    <property type="match status" value="1"/>
</dbReference>
<dbReference type="GO" id="GO:0000302">
    <property type="term" value="P:response to reactive oxygen species"/>
    <property type="evidence" value="ECO:0007669"/>
    <property type="project" value="TreeGrafter"/>
</dbReference>
<evidence type="ECO:0000256" key="9">
    <source>
        <dbReference type="ARBA" id="ARBA00023180"/>
    </source>
</evidence>
<dbReference type="GO" id="GO:0005737">
    <property type="term" value="C:cytoplasm"/>
    <property type="evidence" value="ECO:0007669"/>
    <property type="project" value="TreeGrafter"/>
</dbReference>
<evidence type="ECO:0000256" key="10">
    <source>
        <dbReference type="PIRNR" id="PIRNR036893"/>
    </source>
</evidence>
<dbReference type="InterPro" id="IPR012674">
    <property type="entry name" value="Calycin"/>
</dbReference>
<dbReference type="GO" id="GO:0031409">
    <property type="term" value="F:pigment binding"/>
    <property type="evidence" value="ECO:0007669"/>
    <property type="project" value="InterPro"/>
</dbReference>
<accession>A0A1I8Q4I9</accession>
<keyword evidence="9" id="KW-0325">Glycoprotein</keyword>
<reference evidence="12" key="1">
    <citation type="submission" date="2020-05" db="UniProtKB">
        <authorList>
            <consortium name="EnsemblMetazoa"/>
        </authorList>
    </citation>
    <scope>IDENTIFICATION</scope>
    <source>
        <strain evidence="12">USDA</strain>
    </source>
</reference>
<dbReference type="Gene3D" id="2.40.128.20">
    <property type="match status" value="1"/>
</dbReference>
<feature type="domain" description="Lipocalin/cytosolic fatty-acid binding" evidence="11">
    <location>
        <begin position="38"/>
        <end position="184"/>
    </location>
</feature>
<feature type="signal peptide" evidence="10">
    <location>
        <begin position="1"/>
        <end position="19"/>
    </location>
</feature>
<keyword evidence="8" id="KW-1015">Disulfide bond</keyword>
<sequence length="191" mass="21443">MKSVKQIVILCCLVHACLSQVLSKGVCNQQLPTVKNFDANRYLGRWYEQQKYPFIFELGGKCIYAQYGLLQNGDISVYNFNINELTGAPKDIRGSAKIVGPAKLVVTFDNMPAFAGGANYWVLDTDYENYAVVYSCTDILGFLKGQVVWILTRERDPKPQYIEQARELIKQLGLSLGPLQRTNQNGCDSSN</sequence>
<dbReference type="GO" id="GO:0005576">
    <property type="term" value="C:extracellular region"/>
    <property type="evidence" value="ECO:0007669"/>
    <property type="project" value="UniProtKB-SubCell"/>
</dbReference>
<evidence type="ECO:0000313" key="12">
    <source>
        <dbReference type="EnsemblMetazoa" id="SCAU013845-PA"/>
    </source>
</evidence>
<proteinExistence type="inferred from homology"/>
<dbReference type="InterPro" id="IPR000566">
    <property type="entry name" value="Lipocln_cytosolic_FA-bd_dom"/>
</dbReference>
<keyword evidence="13" id="KW-1185">Reference proteome</keyword>
<evidence type="ECO:0000256" key="7">
    <source>
        <dbReference type="ARBA" id="ARBA00023121"/>
    </source>
</evidence>
<comment type="similarity">
    <text evidence="2 10">Belongs to the calycin superfamily. Lipocalin family.</text>
</comment>
<dbReference type="Proteomes" id="UP000095300">
    <property type="component" value="Unassembled WGS sequence"/>
</dbReference>
<dbReference type="EnsemblMetazoa" id="SCAU013845-RA">
    <property type="protein sequence ID" value="SCAU013845-PA"/>
    <property type="gene ID" value="SCAU013845"/>
</dbReference>
<comment type="subcellular location">
    <subcellularLocation>
        <location evidence="1">Secreted</location>
    </subcellularLocation>
</comment>
<dbReference type="InterPro" id="IPR003057">
    <property type="entry name" value="Invtbrt_color"/>
</dbReference>
<name>A0A1I8Q4I9_STOCA</name>
<dbReference type="PANTHER" id="PTHR10612:SF34">
    <property type="entry name" value="APOLIPOPROTEIN D"/>
    <property type="match status" value="1"/>
</dbReference>
<dbReference type="InterPro" id="IPR022271">
    <property type="entry name" value="Lipocalin_ApoD"/>
</dbReference>
<dbReference type="KEGG" id="scac:106092925"/>
<evidence type="ECO:0000256" key="6">
    <source>
        <dbReference type="ARBA" id="ARBA00022729"/>
    </source>
</evidence>
<protein>
    <recommendedName>
        <fullName evidence="3">Apolipoprotein D</fullName>
    </recommendedName>
</protein>
<dbReference type="FunFam" id="2.40.128.20:FF:000003">
    <property type="entry name" value="Apolipoprotein D"/>
    <property type="match status" value="1"/>
</dbReference>
<evidence type="ECO:0000256" key="2">
    <source>
        <dbReference type="ARBA" id="ARBA00006889"/>
    </source>
</evidence>
<keyword evidence="7" id="KW-0446">Lipid-binding</keyword>
<gene>
    <name evidence="12" type="primary">106092925</name>
</gene>
<keyword evidence="4" id="KW-0813">Transport</keyword>
<dbReference type="OrthoDB" id="565904at2759"/>
<evidence type="ECO:0000256" key="3">
    <source>
        <dbReference type="ARBA" id="ARBA00019890"/>
    </source>
</evidence>
<dbReference type="GO" id="GO:0008289">
    <property type="term" value="F:lipid binding"/>
    <property type="evidence" value="ECO:0007669"/>
    <property type="project" value="UniProtKB-KW"/>
</dbReference>
<organism evidence="12 13">
    <name type="scientific">Stomoxys calcitrans</name>
    <name type="common">Stable fly</name>
    <name type="synonym">Conops calcitrans</name>
    <dbReference type="NCBI Taxonomy" id="35570"/>
    <lineage>
        <taxon>Eukaryota</taxon>
        <taxon>Metazoa</taxon>
        <taxon>Ecdysozoa</taxon>
        <taxon>Arthropoda</taxon>
        <taxon>Hexapoda</taxon>
        <taxon>Insecta</taxon>
        <taxon>Pterygota</taxon>
        <taxon>Neoptera</taxon>
        <taxon>Endopterygota</taxon>
        <taxon>Diptera</taxon>
        <taxon>Brachycera</taxon>
        <taxon>Muscomorpha</taxon>
        <taxon>Muscoidea</taxon>
        <taxon>Muscidae</taxon>
        <taxon>Stomoxys</taxon>
    </lineage>
</organism>
<keyword evidence="5" id="KW-0964">Secreted</keyword>
<dbReference type="SUPFAM" id="SSF50814">
    <property type="entry name" value="Lipocalins"/>
    <property type="match status" value="1"/>
</dbReference>
<evidence type="ECO:0000256" key="4">
    <source>
        <dbReference type="ARBA" id="ARBA00022448"/>
    </source>
</evidence>
<dbReference type="VEuPathDB" id="VectorBase:SCAU013845"/>
<keyword evidence="6 10" id="KW-0732">Signal</keyword>